<dbReference type="Gene3D" id="2.60.120.430">
    <property type="entry name" value="Galactose-binding lectin"/>
    <property type="match status" value="1"/>
</dbReference>
<dbReference type="Proteomes" id="UP001212499">
    <property type="component" value="Unassembled WGS sequence"/>
</dbReference>
<comment type="caution">
    <text evidence="1">The sequence shown here is derived from an EMBL/GenBank/DDBJ whole genome shotgun (WGS) entry which is preliminary data.</text>
</comment>
<proteinExistence type="predicted"/>
<accession>A0ABT5AQ06</accession>
<keyword evidence="2" id="KW-1185">Reference proteome</keyword>
<feature type="non-terminal residue" evidence="1">
    <location>
        <position position="1"/>
    </location>
</feature>
<organism evidence="1 2">
    <name type="scientific">Anabaenopsis arnoldii</name>
    <dbReference type="NCBI Taxonomy" id="2152938"/>
    <lineage>
        <taxon>Bacteria</taxon>
        <taxon>Bacillati</taxon>
        <taxon>Cyanobacteriota</taxon>
        <taxon>Cyanophyceae</taxon>
        <taxon>Nostocales</taxon>
        <taxon>Nodulariaceae</taxon>
        <taxon>Anabaenopsis</taxon>
    </lineage>
</organism>
<sequence>PNIKVDINGQTNDHLISSYDPQQDLNGHHTISDDQTQLDLFGNTWKKLDIGNYNITANTILKFEFRSTSAGEIHAIGFDTDNVISPQTTFKLSGTQNWGLQNYNNYSMEQDWKAYQISVGNYFTGNFNYLTVVNDHDVVNPNADSQFRNIQLYEVS</sequence>
<reference evidence="1 2" key="1">
    <citation type="submission" date="2023-01" db="EMBL/GenBank/DDBJ databases">
        <title>Genomes from the Australian National Cyanobacteria Reference Collection.</title>
        <authorList>
            <person name="Willis A."/>
            <person name="Lee E.M.F."/>
        </authorList>
    </citation>
    <scope>NUCLEOTIDE SEQUENCE [LARGE SCALE GENOMIC DNA]</scope>
    <source>
        <strain evidence="1 2">CS-1033</strain>
    </source>
</reference>
<dbReference type="RefSeq" id="WP_271732263.1">
    <property type="nucleotide sequence ID" value="NZ_JANQDP010000087.1"/>
</dbReference>
<evidence type="ECO:0000313" key="1">
    <source>
        <dbReference type="EMBL" id="MDB9539403.1"/>
    </source>
</evidence>
<evidence type="ECO:0000313" key="2">
    <source>
        <dbReference type="Proteomes" id="UP001212499"/>
    </source>
</evidence>
<name>A0ABT5AQ06_9CYAN</name>
<protein>
    <submittedName>
        <fullName evidence="1">Uncharacterized protein</fullName>
    </submittedName>
</protein>
<dbReference type="EMBL" id="JAQMUH010000086">
    <property type="protein sequence ID" value="MDB9539403.1"/>
    <property type="molecule type" value="Genomic_DNA"/>
</dbReference>
<gene>
    <name evidence="1" type="ORF">PN457_06965</name>
</gene>